<evidence type="ECO:0000256" key="1">
    <source>
        <dbReference type="ARBA" id="ARBA00006975"/>
    </source>
</evidence>
<dbReference type="EMBL" id="QMPY01000129">
    <property type="protein sequence ID" value="RLE07007.1"/>
    <property type="molecule type" value="Genomic_DNA"/>
</dbReference>
<dbReference type="CDD" id="cd00320">
    <property type="entry name" value="cpn10"/>
    <property type="match status" value="1"/>
</dbReference>
<dbReference type="PANTHER" id="PTHR10772">
    <property type="entry name" value="10 KDA HEAT SHOCK PROTEIN"/>
    <property type="match status" value="1"/>
</dbReference>
<dbReference type="SMART" id="SM00883">
    <property type="entry name" value="Cpn10"/>
    <property type="match status" value="1"/>
</dbReference>
<keyword evidence="3" id="KW-0963">Cytoplasm</keyword>
<comment type="subcellular location">
    <subcellularLocation>
        <location evidence="3">Cytoplasm</location>
    </subcellularLocation>
</comment>
<reference evidence="5 6" key="1">
    <citation type="submission" date="2018-06" db="EMBL/GenBank/DDBJ databases">
        <title>Extensive metabolic versatility and redundancy in microbially diverse, dynamic hydrothermal sediments.</title>
        <authorList>
            <person name="Dombrowski N."/>
            <person name="Teske A."/>
            <person name="Baker B.J."/>
        </authorList>
    </citation>
    <scope>NUCLEOTIDE SEQUENCE [LARGE SCALE GENOMIC DNA]</scope>
    <source>
        <strain evidence="5">B7_G13</strain>
    </source>
</reference>
<comment type="subunit">
    <text evidence="3">Heptamer of 7 subunits arranged in a ring. Interacts with the chaperonin GroEL.</text>
</comment>
<dbReference type="GO" id="GO:0005737">
    <property type="term" value="C:cytoplasm"/>
    <property type="evidence" value="ECO:0007669"/>
    <property type="project" value="UniProtKB-SubCell"/>
</dbReference>
<keyword evidence="2 3" id="KW-0143">Chaperone</keyword>
<dbReference type="Gene3D" id="2.30.33.40">
    <property type="entry name" value="GroES chaperonin"/>
    <property type="match status" value="1"/>
</dbReference>
<dbReference type="PRINTS" id="PR00297">
    <property type="entry name" value="CHAPERONIN10"/>
</dbReference>
<dbReference type="InterPro" id="IPR011032">
    <property type="entry name" value="GroES-like_sf"/>
</dbReference>
<evidence type="ECO:0000313" key="5">
    <source>
        <dbReference type="EMBL" id="RLE07007.1"/>
    </source>
</evidence>
<dbReference type="InterPro" id="IPR020818">
    <property type="entry name" value="Chaperonin_GroES"/>
</dbReference>
<dbReference type="FunFam" id="2.30.33.40:FF:000001">
    <property type="entry name" value="10 kDa chaperonin"/>
    <property type="match status" value="1"/>
</dbReference>
<dbReference type="PANTHER" id="PTHR10772:SF63">
    <property type="entry name" value="20 KDA CHAPERONIN, CHLOROPLASTIC"/>
    <property type="match status" value="1"/>
</dbReference>
<evidence type="ECO:0000256" key="2">
    <source>
        <dbReference type="ARBA" id="ARBA00023186"/>
    </source>
</evidence>
<dbReference type="GO" id="GO:0044183">
    <property type="term" value="F:protein folding chaperone"/>
    <property type="evidence" value="ECO:0007669"/>
    <property type="project" value="InterPro"/>
</dbReference>
<dbReference type="AlphaFoldDB" id="A0A662D2U2"/>
<dbReference type="GO" id="GO:0046872">
    <property type="term" value="F:metal ion binding"/>
    <property type="evidence" value="ECO:0007669"/>
    <property type="project" value="TreeGrafter"/>
</dbReference>
<dbReference type="GO" id="GO:0005524">
    <property type="term" value="F:ATP binding"/>
    <property type="evidence" value="ECO:0007669"/>
    <property type="project" value="InterPro"/>
</dbReference>
<name>A0A662D2U2_UNCAE</name>
<comment type="function">
    <text evidence="3 4">Together with the chaperonin GroEL, plays an essential role in assisting protein folding. The GroEL-GroES system forms a nano-cage that allows encapsulation of the non-native substrate proteins and provides a physical environment optimized to promote and accelerate protein folding. GroES binds to the apical surface of the GroEL ring, thereby capping the opening of the GroEL channel.</text>
</comment>
<sequence>MNIKPLGSRIVVKPVKQEQKTEGGIYLPDTASKEKPQEGEVIAVGPDFKGVKKGDKVLFAKYGGTEVKIKEDEFLVLGEDDVLAVLE</sequence>
<evidence type="ECO:0000256" key="4">
    <source>
        <dbReference type="RuleBase" id="RU000535"/>
    </source>
</evidence>
<evidence type="ECO:0000313" key="6">
    <source>
        <dbReference type="Proteomes" id="UP000277457"/>
    </source>
</evidence>
<dbReference type="HAMAP" id="MF_00580">
    <property type="entry name" value="CH10"/>
    <property type="match status" value="1"/>
</dbReference>
<dbReference type="NCBIfam" id="NF001531">
    <property type="entry name" value="PRK00364.2-2"/>
    <property type="match status" value="1"/>
</dbReference>
<dbReference type="InterPro" id="IPR037124">
    <property type="entry name" value="Chaperonin_GroES_sf"/>
</dbReference>
<dbReference type="Pfam" id="PF00166">
    <property type="entry name" value="Cpn10"/>
    <property type="match status" value="1"/>
</dbReference>
<dbReference type="SUPFAM" id="SSF50129">
    <property type="entry name" value="GroES-like"/>
    <property type="match status" value="1"/>
</dbReference>
<gene>
    <name evidence="3" type="primary">groES</name>
    <name evidence="3" type="synonym">groS</name>
    <name evidence="5" type="ORF">DRZ78_03715</name>
</gene>
<accession>A0A662D2U2</accession>
<organism evidence="5 6">
    <name type="scientific">Aerophobetes bacterium</name>
    <dbReference type="NCBI Taxonomy" id="2030807"/>
    <lineage>
        <taxon>Bacteria</taxon>
        <taxon>Candidatus Aerophobota</taxon>
    </lineage>
</organism>
<comment type="caution">
    <text evidence="5">The sequence shown here is derived from an EMBL/GenBank/DDBJ whole genome shotgun (WGS) entry which is preliminary data.</text>
</comment>
<evidence type="ECO:0000256" key="3">
    <source>
        <dbReference type="HAMAP-Rule" id="MF_00580"/>
    </source>
</evidence>
<dbReference type="GO" id="GO:0051082">
    <property type="term" value="F:unfolded protein binding"/>
    <property type="evidence" value="ECO:0007669"/>
    <property type="project" value="TreeGrafter"/>
</dbReference>
<proteinExistence type="inferred from homology"/>
<comment type="similarity">
    <text evidence="1 3 4">Belongs to the GroES chaperonin family.</text>
</comment>
<dbReference type="GO" id="GO:0051087">
    <property type="term" value="F:protein-folding chaperone binding"/>
    <property type="evidence" value="ECO:0007669"/>
    <property type="project" value="TreeGrafter"/>
</dbReference>
<protein>
    <recommendedName>
        <fullName evidence="3">Co-chaperonin GroES</fullName>
    </recommendedName>
    <alternativeName>
        <fullName evidence="3">10 kDa chaperonin</fullName>
    </alternativeName>
    <alternativeName>
        <fullName evidence="3">Chaperonin-10</fullName>
        <shortName evidence="3">Cpn10</shortName>
    </alternativeName>
</protein>
<dbReference type="Proteomes" id="UP000277457">
    <property type="component" value="Unassembled WGS sequence"/>
</dbReference>